<proteinExistence type="predicted"/>
<sequence length="56" mass="6573">MCMILDQIEEEGRQKGIQVLSDLITILMKQGKTEELQRAAQDRTYCEQLLKDYQLL</sequence>
<organism evidence="1 2">
    <name type="scientific">Candidatus Anaerostipes avistercoris</name>
    <dbReference type="NCBI Taxonomy" id="2838462"/>
    <lineage>
        <taxon>Bacteria</taxon>
        <taxon>Bacillati</taxon>
        <taxon>Bacillota</taxon>
        <taxon>Clostridia</taxon>
        <taxon>Lachnospirales</taxon>
        <taxon>Lachnospiraceae</taxon>
        <taxon>Anaerostipes</taxon>
    </lineage>
</organism>
<comment type="caution">
    <text evidence="1">The sequence shown here is derived from an EMBL/GenBank/DDBJ whole genome shotgun (WGS) entry which is preliminary data.</text>
</comment>
<gene>
    <name evidence="1" type="ORF">H9754_02780</name>
</gene>
<dbReference type="Proteomes" id="UP000823904">
    <property type="component" value="Unassembled WGS sequence"/>
</dbReference>
<reference evidence="1" key="1">
    <citation type="journal article" date="2021" name="PeerJ">
        <title>Extensive microbial diversity within the chicken gut microbiome revealed by metagenomics and culture.</title>
        <authorList>
            <person name="Gilroy R."/>
            <person name="Ravi A."/>
            <person name="Getino M."/>
            <person name="Pursley I."/>
            <person name="Horton D.L."/>
            <person name="Alikhan N.F."/>
            <person name="Baker D."/>
            <person name="Gharbi K."/>
            <person name="Hall N."/>
            <person name="Watson M."/>
            <person name="Adriaenssens E.M."/>
            <person name="Foster-Nyarko E."/>
            <person name="Jarju S."/>
            <person name="Secka A."/>
            <person name="Antonio M."/>
            <person name="Oren A."/>
            <person name="Chaudhuri R.R."/>
            <person name="La Ragione R."/>
            <person name="Hildebrand F."/>
            <person name="Pallen M.J."/>
        </authorList>
    </citation>
    <scope>NUCLEOTIDE SEQUENCE</scope>
    <source>
        <strain evidence="1">ChiSjej3B21-8574</strain>
    </source>
</reference>
<accession>A0A9D2T8G1</accession>
<name>A0A9D2T8G1_9FIRM</name>
<dbReference type="EMBL" id="DWWD01000016">
    <property type="protein sequence ID" value="HJC49499.1"/>
    <property type="molecule type" value="Genomic_DNA"/>
</dbReference>
<reference evidence="1" key="2">
    <citation type="submission" date="2021-04" db="EMBL/GenBank/DDBJ databases">
        <authorList>
            <person name="Gilroy R."/>
        </authorList>
    </citation>
    <scope>NUCLEOTIDE SEQUENCE</scope>
    <source>
        <strain evidence="1">ChiSjej3B21-8574</strain>
    </source>
</reference>
<protein>
    <submittedName>
        <fullName evidence="1">Uncharacterized protein</fullName>
    </submittedName>
</protein>
<dbReference type="AlphaFoldDB" id="A0A9D2T8G1"/>
<evidence type="ECO:0000313" key="2">
    <source>
        <dbReference type="Proteomes" id="UP000823904"/>
    </source>
</evidence>
<evidence type="ECO:0000313" key="1">
    <source>
        <dbReference type="EMBL" id="HJC49499.1"/>
    </source>
</evidence>